<dbReference type="InterPro" id="IPR004375">
    <property type="entry name" value="NanQ/TabA/YiaL"/>
</dbReference>
<proteinExistence type="predicted"/>
<evidence type="ECO:0000313" key="2">
    <source>
        <dbReference type="Proteomes" id="UP000234881"/>
    </source>
</evidence>
<protein>
    <submittedName>
        <fullName evidence="1">YhcH/YjgK/YiaL family protein</fullName>
    </submittedName>
</protein>
<dbReference type="GO" id="GO:0005829">
    <property type="term" value="C:cytosol"/>
    <property type="evidence" value="ECO:0007669"/>
    <property type="project" value="TreeGrafter"/>
</dbReference>
<dbReference type="Pfam" id="PF04074">
    <property type="entry name" value="DUF386"/>
    <property type="match status" value="1"/>
</dbReference>
<dbReference type="Proteomes" id="UP000234881">
    <property type="component" value="Unassembled WGS sequence"/>
</dbReference>
<dbReference type="InterPro" id="IPR037012">
    <property type="entry name" value="NanQ/TabA/YiaL_sf"/>
</dbReference>
<dbReference type="AlphaFoldDB" id="A0A2N5XRN8"/>
<keyword evidence="2" id="KW-1185">Reference proteome</keyword>
<dbReference type="Gene3D" id="2.60.120.370">
    <property type="entry name" value="YhcH/YjgK/YiaL"/>
    <property type="match status" value="1"/>
</dbReference>
<dbReference type="SUPFAM" id="SSF51197">
    <property type="entry name" value="Clavaminate synthase-like"/>
    <property type="match status" value="1"/>
</dbReference>
<accession>A0A2N5XRN8</accession>
<organism evidence="1 2">
    <name type="scientific">Cohaesibacter celericrescens</name>
    <dbReference type="NCBI Taxonomy" id="2067669"/>
    <lineage>
        <taxon>Bacteria</taxon>
        <taxon>Pseudomonadati</taxon>
        <taxon>Pseudomonadota</taxon>
        <taxon>Alphaproteobacteria</taxon>
        <taxon>Hyphomicrobiales</taxon>
        <taxon>Cohaesibacteraceae</taxon>
    </lineage>
</organism>
<comment type="caution">
    <text evidence="1">The sequence shown here is derived from an EMBL/GenBank/DDBJ whole genome shotgun (WGS) entry which is preliminary data.</text>
</comment>
<dbReference type="EMBL" id="PKUQ01000020">
    <property type="protein sequence ID" value="PLW77159.1"/>
    <property type="molecule type" value="Genomic_DNA"/>
</dbReference>
<dbReference type="PANTHER" id="PTHR34986">
    <property type="entry name" value="EVOLVED BETA-GALACTOSIDASE SUBUNIT BETA"/>
    <property type="match status" value="1"/>
</dbReference>
<dbReference type="PANTHER" id="PTHR34986:SF1">
    <property type="entry name" value="PROTEIN YIAL"/>
    <property type="match status" value="1"/>
</dbReference>
<name>A0A2N5XRN8_9HYPH</name>
<sequence length="153" mass="17031">MIYGRLENVAAEAATLPENILEGLKFLERTDLAALPEGKVEIDGDRMFALVQDYTTKPKDTVRPEAHKRYIDIQYVALGREQIGIAPLAKVSEIAEDLLEDKDVCFYSNAPEESMILLSTGGYTVFYPWDVHRPGCSADAESVVRKIVVKIAL</sequence>
<reference evidence="1 2" key="1">
    <citation type="submission" date="2018-01" db="EMBL/GenBank/DDBJ databases">
        <title>The draft genome sequence of Cohaesibacter sp. H1304.</title>
        <authorList>
            <person name="Wang N.-N."/>
            <person name="Du Z.-J."/>
        </authorList>
    </citation>
    <scope>NUCLEOTIDE SEQUENCE [LARGE SCALE GENOMIC DNA]</scope>
    <source>
        <strain evidence="1 2">H1304</strain>
    </source>
</reference>
<gene>
    <name evidence="1" type="ORF">C0081_11120</name>
</gene>
<dbReference type="NCBIfam" id="TIGR00022">
    <property type="entry name" value="YhcH/YjgK/YiaL family protein"/>
    <property type="match status" value="1"/>
</dbReference>
<dbReference type="OrthoDB" id="6196468at2"/>
<evidence type="ECO:0000313" key="1">
    <source>
        <dbReference type="EMBL" id="PLW77159.1"/>
    </source>
</evidence>